<feature type="transmembrane region" description="Helical" evidence="6">
    <location>
        <begin position="163"/>
        <end position="184"/>
    </location>
</feature>
<accession>A0A0U2XSK9</accession>
<keyword evidence="5 6" id="KW-0472">Membrane</keyword>
<dbReference type="EMBL" id="CP013254">
    <property type="protein sequence ID" value="ALU41138.1"/>
    <property type="molecule type" value="Genomic_DNA"/>
</dbReference>
<evidence type="ECO:0000256" key="6">
    <source>
        <dbReference type="SAM" id="Phobius"/>
    </source>
</evidence>
<evidence type="ECO:0000256" key="4">
    <source>
        <dbReference type="ARBA" id="ARBA00022989"/>
    </source>
</evidence>
<dbReference type="Pfam" id="PF07690">
    <property type="entry name" value="MFS_1"/>
    <property type="match status" value="1"/>
</dbReference>
<feature type="transmembrane region" description="Helical" evidence="6">
    <location>
        <begin position="383"/>
        <end position="405"/>
    </location>
</feature>
<dbReference type="InterPro" id="IPR044772">
    <property type="entry name" value="NO3_transporter"/>
</dbReference>
<evidence type="ECO:0000256" key="5">
    <source>
        <dbReference type="ARBA" id="ARBA00023136"/>
    </source>
</evidence>
<proteinExistence type="inferred from homology"/>
<feature type="transmembrane region" description="Helical" evidence="6">
    <location>
        <begin position="39"/>
        <end position="61"/>
    </location>
</feature>
<feature type="transmembrane region" description="Helical" evidence="6">
    <location>
        <begin position="274"/>
        <end position="296"/>
    </location>
</feature>
<gene>
    <name evidence="7" type="ORF">AS188_07900</name>
</gene>
<dbReference type="AlphaFoldDB" id="A0A0U2XSK9"/>
<reference evidence="7 8" key="1">
    <citation type="submission" date="2015-11" db="EMBL/GenBank/DDBJ databases">
        <title>Complete Genome Sequence of Kocuria flava strain HO-9041.</title>
        <authorList>
            <person name="Zhou M."/>
            <person name="Dai J."/>
        </authorList>
    </citation>
    <scope>NUCLEOTIDE SEQUENCE [LARGE SCALE GENOMIC DNA]</scope>
    <source>
        <strain evidence="7 8">HO-9041</strain>
    </source>
</reference>
<protein>
    <submittedName>
        <fullName evidence="7">Nitrate transporter</fullName>
    </submittedName>
</protein>
<organism evidence="7 8">
    <name type="scientific">Kocuria flava</name>
    <dbReference type="NCBI Taxonomy" id="446860"/>
    <lineage>
        <taxon>Bacteria</taxon>
        <taxon>Bacillati</taxon>
        <taxon>Actinomycetota</taxon>
        <taxon>Actinomycetes</taxon>
        <taxon>Micrococcales</taxon>
        <taxon>Micrococcaceae</taxon>
        <taxon>Kocuria</taxon>
    </lineage>
</organism>
<feature type="transmembrane region" description="Helical" evidence="6">
    <location>
        <begin position="73"/>
        <end position="91"/>
    </location>
</feature>
<dbReference type="STRING" id="446860.AS188_07900"/>
<dbReference type="SUPFAM" id="SSF103473">
    <property type="entry name" value="MFS general substrate transporter"/>
    <property type="match status" value="1"/>
</dbReference>
<dbReference type="GO" id="GO:0016020">
    <property type="term" value="C:membrane"/>
    <property type="evidence" value="ECO:0007669"/>
    <property type="project" value="UniProtKB-SubCell"/>
</dbReference>
<dbReference type="PANTHER" id="PTHR23515">
    <property type="entry name" value="HIGH-AFFINITY NITRATE TRANSPORTER 2.3"/>
    <property type="match status" value="1"/>
</dbReference>
<dbReference type="RefSeq" id="WP_058859809.1">
    <property type="nucleotide sequence ID" value="NZ_BJZR01000038.1"/>
</dbReference>
<feature type="transmembrane region" description="Helical" evidence="6">
    <location>
        <begin position="103"/>
        <end position="123"/>
    </location>
</feature>
<feature type="transmembrane region" description="Helical" evidence="6">
    <location>
        <begin position="190"/>
        <end position="214"/>
    </location>
</feature>
<dbReference type="GO" id="GO:0015112">
    <property type="term" value="F:nitrate transmembrane transporter activity"/>
    <property type="evidence" value="ECO:0007669"/>
    <property type="project" value="InterPro"/>
</dbReference>
<evidence type="ECO:0000313" key="8">
    <source>
        <dbReference type="Proteomes" id="UP000057181"/>
    </source>
</evidence>
<comment type="similarity">
    <text evidence="2">Belongs to the major facilitator superfamily. Nitrate/nitrite porter (TC 2.A.1.8) family.</text>
</comment>
<dbReference type="Proteomes" id="UP000057181">
    <property type="component" value="Chromosome"/>
</dbReference>
<evidence type="ECO:0000256" key="3">
    <source>
        <dbReference type="ARBA" id="ARBA00022692"/>
    </source>
</evidence>
<feature type="transmembrane region" description="Helical" evidence="6">
    <location>
        <begin position="338"/>
        <end position="362"/>
    </location>
</feature>
<dbReference type="KEGG" id="kfv:AS188_07900"/>
<dbReference type="Gene3D" id="1.20.1250.20">
    <property type="entry name" value="MFS general substrate transporter like domains"/>
    <property type="match status" value="1"/>
</dbReference>
<dbReference type="InterPro" id="IPR011701">
    <property type="entry name" value="MFS"/>
</dbReference>
<evidence type="ECO:0000256" key="2">
    <source>
        <dbReference type="ARBA" id="ARBA00008432"/>
    </source>
</evidence>
<evidence type="ECO:0000313" key="7">
    <source>
        <dbReference type="EMBL" id="ALU41138.1"/>
    </source>
</evidence>
<feature type="transmembrane region" description="Helical" evidence="6">
    <location>
        <begin position="242"/>
        <end position="262"/>
    </location>
</feature>
<comment type="subcellular location">
    <subcellularLocation>
        <location evidence="1">Membrane</location>
        <topology evidence="1">Multi-pass membrane protein</topology>
    </subcellularLocation>
</comment>
<feature type="transmembrane region" description="Helical" evidence="6">
    <location>
        <begin position="129"/>
        <end position="151"/>
    </location>
</feature>
<dbReference type="InterPro" id="IPR036259">
    <property type="entry name" value="MFS_trans_sf"/>
</dbReference>
<dbReference type="OrthoDB" id="9771451at2"/>
<sequence>MPPLALRERPGRWLDGYRPEDPAFWESTGRPIARTNLRWSILAEFLGFAVWQLWAITVVFLPDAGFTLTDAQIFWLLSLPSLVGATLRVPYTFTVGRFGGRNWTVVSALLLLVPTVGLALAVSDPATPFWVLLALAGTAGFGGGNFASSMANITYFYPAREKGYALGLNAAGGNLGTAVAQLVVPLAVTVGAAGALALPLAGWIWVPLILLAAWGARTHMHNLSDATGDVAGSLATVKEPHFWVMSFLYIGTFGSFIGFSSVFPKLITDVFPEFSTFTVGTAALSLAFLGPLVGSVARPWGGRLADRFGGAAMTTAVFAVMALLALAVVLTLPLASFWLFLGLFLLLFTAAGMGNGTTYRMIPTIYRVRGAGGAGGVSAERKASAALGLIGAVGAYGGFAIPQVLSLSSGATGGYGTAFLGFVGFYVLALAVTWACYLRPGSAMAAHRV</sequence>
<evidence type="ECO:0000256" key="1">
    <source>
        <dbReference type="ARBA" id="ARBA00004141"/>
    </source>
</evidence>
<name>A0A0U2XSK9_9MICC</name>
<keyword evidence="4 6" id="KW-1133">Transmembrane helix</keyword>
<feature type="transmembrane region" description="Helical" evidence="6">
    <location>
        <begin position="417"/>
        <end position="438"/>
    </location>
</feature>
<keyword evidence="3 6" id="KW-0812">Transmembrane</keyword>
<feature type="transmembrane region" description="Helical" evidence="6">
    <location>
        <begin position="308"/>
        <end position="332"/>
    </location>
</feature>